<name>A0A059ACX7_EUCGR</name>
<proteinExistence type="predicted"/>
<dbReference type="InParanoid" id="A0A059ACX7"/>
<organism evidence="1">
    <name type="scientific">Eucalyptus grandis</name>
    <name type="common">Flooded gum</name>
    <dbReference type="NCBI Taxonomy" id="71139"/>
    <lineage>
        <taxon>Eukaryota</taxon>
        <taxon>Viridiplantae</taxon>
        <taxon>Streptophyta</taxon>
        <taxon>Embryophyta</taxon>
        <taxon>Tracheophyta</taxon>
        <taxon>Spermatophyta</taxon>
        <taxon>Magnoliopsida</taxon>
        <taxon>eudicotyledons</taxon>
        <taxon>Gunneridae</taxon>
        <taxon>Pentapetalae</taxon>
        <taxon>rosids</taxon>
        <taxon>malvids</taxon>
        <taxon>Myrtales</taxon>
        <taxon>Myrtaceae</taxon>
        <taxon>Myrtoideae</taxon>
        <taxon>Eucalypteae</taxon>
        <taxon>Eucalyptus</taxon>
    </lineage>
</organism>
<dbReference type="Gramene" id="KCW51250">
    <property type="protein sequence ID" value="KCW51250"/>
    <property type="gene ID" value="EUGRSUZ_J00829"/>
</dbReference>
<dbReference type="AlphaFoldDB" id="A0A059ACX7"/>
<sequence>MPWKLFLSSDSWRTIAATTTPPRKWTTNTLPDKRHCETDIGWMKKTTSSWRSRATSLTATPKQLLRPPSLSWSFTPDIIHSGQSRQLASSRRVLRPHSKSLPHPLQRARHCQRRCWRCRR</sequence>
<dbReference type="EMBL" id="KK198762">
    <property type="protein sequence ID" value="KCW51250.1"/>
    <property type="molecule type" value="Genomic_DNA"/>
</dbReference>
<accession>A0A059ACX7</accession>
<reference evidence="1" key="1">
    <citation type="submission" date="2013-07" db="EMBL/GenBank/DDBJ databases">
        <title>The genome of Eucalyptus grandis.</title>
        <authorList>
            <person name="Schmutz J."/>
            <person name="Hayes R."/>
            <person name="Myburg A."/>
            <person name="Tuskan G."/>
            <person name="Grattapaglia D."/>
            <person name="Rokhsar D.S."/>
        </authorList>
    </citation>
    <scope>NUCLEOTIDE SEQUENCE</scope>
    <source>
        <tissue evidence="1">Leaf extractions</tissue>
    </source>
</reference>
<evidence type="ECO:0000313" key="1">
    <source>
        <dbReference type="EMBL" id="KCW51250.1"/>
    </source>
</evidence>
<protein>
    <submittedName>
        <fullName evidence="1">Uncharacterized protein</fullName>
    </submittedName>
</protein>
<gene>
    <name evidence="1" type="ORF">EUGRSUZ_J00829</name>
</gene>